<proteinExistence type="predicted"/>
<organism evidence="1 2">
    <name type="scientific">Methylovulum psychrotolerans</name>
    <dbReference type="NCBI Taxonomy" id="1704499"/>
    <lineage>
        <taxon>Bacteria</taxon>
        <taxon>Pseudomonadati</taxon>
        <taxon>Pseudomonadota</taxon>
        <taxon>Gammaproteobacteria</taxon>
        <taxon>Methylococcales</taxon>
        <taxon>Methylococcaceae</taxon>
        <taxon>Methylovulum</taxon>
    </lineage>
</organism>
<name>A0A1Z4BYS0_9GAMM</name>
<gene>
    <name evidence="1" type="ORF">CEK71_10410</name>
</gene>
<sequence length="48" mass="5152">MVYISEIVGVNAFLVHALSGQTACFYDASGFYPSPINAKALFLPLSEV</sequence>
<evidence type="ECO:0000313" key="1">
    <source>
        <dbReference type="EMBL" id="ASF46454.1"/>
    </source>
</evidence>
<dbReference type="EMBL" id="CP022129">
    <property type="protein sequence ID" value="ASF46454.1"/>
    <property type="molecule type" value="Genomic_DNA"/>
</dbReference>
<reference evidence="1 2" key="1">
    <citation type="submission" date="2017-06" db="EMBL/GenBank/DDBJ databases">
        <title>Genome Sequencing of the methanotroph Methylovulum psychrotolerants str. HV10-M2 isolated from a high-altitude environment.</title>
        <authorList>
            <person name="Mateos-Rivera A."/>
        </authorList>
    </citation>
    <scope>NUCLEOTIDE SEQUENCE [LARGE SCALE GENOMIC DNA]</scope>
    <source>
        <strain evidence="1 2">HV10_M2</strain>
    </source>
</reference>
<keyword evidence="2" id="KW-1185">Reference proteome</keyword>
<accession>A0A1Z4BYS0</accession>
<dbReference type="AlphaFoldDB" id="A0A1Z4BYS0"/>
<dbReference type="Proteomes" id="UP000197019">
    <property type="component" value="Chromosome"/>
</dbReference>
<keyword evidence="1" id="KW-0808">Transferase</keyword>
<dbReference type="GO" id="GO:0016740">
    <property type="term" value="F:transferase activity"/>
    <property type="evidence" value="ECO:0007669"/>
    <property type="project" value="UniProtKB-KW"/>
</dbReference>
<evidence type="ECO:0000313" key="2">
    <source>
        <dbReference type="Proteomes" id="UP000197019"/>
    </source>
</evidence>
<protein>
    <submittedName>
        <fullName evidence="1">Acetyltransferase</fullName>
    </submittedName>
</protein>
<dbReference type="KEGG" id="mpsy:CEK71_10410"/>